<evidence type="ECO:0000256" key="1">
    <source>
        <dbReference type="SAM" id="MobiDB-lite"/>
    </source>
</evidence>
<keyword evidence="2" id="KW-0472">Membrane</keyword>
<feature type="compositionally biased region" description="Polar residues" evidence="1">
    <location>
        <begin position="179"/>
        <end position="198"/>
    </location>
</feature>
<feature type="transmembrane region" description="Helical" evidence="2">
    <location>
        <begin position="592"/>
        <end position="608"/>
    </location>
</feature>
<keyword evidence="2" id="KW-0812">Transmembrane</keyword>
<dbReference type="InParanoid" id="A0A1V8TMS3"/>
<dbReference type="OrthoDB" id="191995at2759"/>
<feature type="region of interest" description="Disordered" evidence="1">
    <location>
        <begin position="1"/>
        <end position="49"/>
    </location>
</feature>
<sequence>MANTPTGSPLDPEKLPTTTFSTAHTDSTHSNPSHDGTTTPSQHPHHHYGSRARANIRSFFHPSGKRIHVATDPIEAESLRRRLQAQIPSDPAEEFDILISGTPEHLEAVRHAQTHHEGRRHELSKRHAEIWTQFADVQGELDALSGELGRITEHGVKLDAHFDRFGYSAHIKSYDDASPNESGTTTPRRASSETTSLSGKEGEVYATPLKFFKVPVVRQYFHKGILWRASGYEEVQSFELFVDLLYVGIIAVNGDAASEHPTWLSLLQFVITFTLSWKIWNDMAMIIAWFETDDIFQRLSVLFLLACLFGYTTNIVSGFEHTYSSLIWFYLTARLYMCGYLILCAWLIPMIRYVMFYQIALTFISSAIWIGSIYVEWPNQLALIWIALTLDILFQGMYFVFAIWLEQAGGKWQAWAEANLAFMPALNIEHRVERTSAFVTLVFGYTVVAMLYQTTTPSLDAFFGKAILGLIQAFAFNWLYFEIDASNITLHAIRRHKWSAMIWTLSHLPFIMSFVLGGGALARLVLATDTEDAHVEMLTETYQHRSEEHVASGIRWFYSAGFGVALLCMTLISLSHIHKSPTNIRFPKKKRLAYRIAVAIILILLPLAESLNSLELVGTVTALVLFLLFCELWACSCTGAKLVGRDKQCKYMGACRKKDLMKLVRDGGGVEVLGKVSREKGGGLGVAPM</sequence>
<feature type="transmembrane region" description="Helical" evidence="2">
    <location>
        <begin position="301"/>
        <end position="319"/>
    </location>
</feature>
<proteinExistence type="predicted"/>
<dbReference type="AlphaFoldDB" id="A0A1V8TMS3"/>
<dbReference type="EMBL" id="NAJO01000004">
    <property type="protein sequence ID" value="OQO12679.1"/>
    <property type="molecule type" value="Genomic_DNA"/>
</dbReference>
<protein>
    <submittedName>
        <fullName evidence="3">Uncharacterized protein</fullName>
    </submittedName>
</protein>
<feature type="compositionally biased region" description="Polar residues" evidence="1">
    <location>
        <begin position="31"/>
        <end position="42"/>
    </location>
</feature>
<feature type="transmembrane region" description="Helical" evidence="2">
    <location>
        <begin position="355"/>
        <end position="375"/>
    </location>
</feature>
<feature type="region of interest" description="Disordered" evidence="1">
    <location>
        <begin position="175"/>
        <end position="199"/>
    </location>
</feature>
<feature type="transmembrane region" description="Helical" evidence="2">
    <location>
        <begin position="502"/>
        <end position="526"/>
    </location>
</feature>
<evidence type="ECO:0000256" key="2">
    <source>
        <dbReference type="SAM" id="Phobius"/>
    </source>
</evidence>
<feature type="transmembrane region" description="Helical" evidence="2">
    <location>
        <begin position="620"/>
        <end position="643"/>
    </location>
</feature>
<dbReference type="InterPro" id="IPR010640">
    <property type="entry name" value="Low_temperature_requirement_A"/>
</dbReference>
<dbReference type="Proteomes" id="UP000192596">
    <property type="component" value="Unassembled WGS sequence"/>
</dbReference>
<gene>
    <name evidence="3" type="ORF">B0A48_02142</name>
</gene>
<feature type="transmembrane region" description="Helical" evidence="2">
    <location>
        <begin position="437"/>
        <end position="455"/>
    </location>
</feature>
<dbReference type="PANTHER" id="PTHR36840">
    <property type="entry name" value="BLL5714 PROTEIN"/>
    <property type="match status" value="1"/>
</dbReference>
<keyword evidence="4" id="KW-1185">Reference proteome</keyword>
<feature type="transmembrane region" description="Helical" evidence="2">
    <location>
        <begin position="325"/>
        <end position="348"/>
    </location>
</feature>
<accession>A0A1V8TMS3</accession>
<dbReference type="Pfam" id="PF06772">
    <property type="entry name" value="LtrA"/>
    <property type="match status" value="1"/>
</dbReference>
<evidence type="ECO:0000313" key="3">
    <source>
        <dbReference type="EMBL" id="OQO12679.1"/>
    </source>
</evidence>
<feature type="transmembrane region" description="Helical" evidence="2">
    <location>
        <begin position="461"/>
        <end position="481"/>
    </location>
</feature>
<organism evidence="3 4">
    <name type="scientific">Cryoendolithus antarcticus</name>
    <dbReference type="NCBI Taxonomy" id="1507870"/>
    <lineage>
        <taxon>Eukaryota</taxon>
        <taxon>Fungi</taxon>
        <taxon>Dikarya</taxon>
        <taxon>Ascomycota</taxon>
        <taxon>Pezizomycotina</taxon>
        <taxon>Dothideomycetes</taxon>
        <taxon>Dothideomycetidae</taxon>
        <taxon>Cladosporiales</taxon>
        <taxon>Cladosporiaceae</taxon>
        <taxon>Cryoendolithus</taxon>
    </lineage>
</organism>
<dbReference type="STRING" id="1507870.A0A1V8TMS3"/>
<dbReference type="PANTHER" id="PTHR36840:SF1">
    <property type="entry name" value="BLL5714 PROTEIN"/>
    <property type="match status" value="1"/>
</dbReference>
<keyword evidence="2" id="KW-1133">Transmembrane helix</keyword>
<comment type="caution">
    <text evidence="3">The sequence shown here is derived from an EMBL/GenBank/DDBJ whole genome shotgun (WGS) entry which is preliminary data.</text>
</comment>
<evidence type="ECO:0000313" key="4">
    <source>
        <dbReference type="Proteomes" id="UP000192596"/>
    </source>
</evidence>
<feature type="transmembrane region" description="Helical" evidence="2">
    <location>
        <begin position="381"/>
        <end position="405"/>
    </location>
</feature>
<reference evidence="4" key="1">
    <citation type="submission" date="2017-03" db="EMBL/GenBank/DDBJ databases">
        <title>Genomes of endolithic fungi from Antarctica.</title>
        <authorList>
            <person name="Coleine C."/>
            <person name="Masonjones S."/>
            <person name="Stajich J.E."/>
        </authorList>
    </citation>
    <scope>NUCLEOTIDE SEQUENCE [LARGE SCALE GENOMIC DNA]</scope>
    <source>
        <strain evidence="4">CCFEE 5527</strain>
    </source>
</reference>
<feature type="compositionally biased region" description="Low complexity" evidence="1">
    <location>
        <begin position="17"/>
        <end position="30"/>
    </location>
</feature>
<name>A0A1V8TMS3_9PEZI</name>
<feature type="transmembrane region" description="Helical" evidence="2">
    <location>
        <begin position="554"/>
        <end position="572"/>
    </location>
</feature>